<dbReference type="EMBL" id="JAIZPD010000001">
    <property type="protein sequence ID" value="KAH0968804.1"/>
    <property type="molecule type" value="Genomic_DNA"/>
</dbReference>
<evidence type="ECO:0000313" key="1">
    <source>
        <dbReference type="EMBL" id="KAH0968804.1"/>
    </source>
</evidence>
<evidence type="ECO:0000313" key="2">
    <source>
        <dbReference type="Proteomes" id="UP000824596"/>
    </source>
</evidence>
<reference evidence="1" key="1">
    <citation type="submission" date="2021-09" db="EMBL/GenBank/DDBJ databases">
        <title>A high-quality genome of the endoparasitic fungus Hirsutella rhossiliensis with a comparison of Hirsutella genomes reveals transposable elements contributing to genome size variation.</title>
        <authorList>
            <person name="Lin R."/>
            <person name="Jiao Y."/>
            <person name="Sun X."/>
            <person name="Ling J."/>
            <person name="Xie B."/>
            <person name="Cheng X."/>
        </authorList>
    </citation>
    <scope>NUCLEOTIDE SEQUENCE</scope>
    <source>
        <strain evidence="1">HR02</strain>
    </source>
</reference>
<dbReference type="Proteomes" id="UP000824596">
    <property type="component" value="Unassembled WGS sequence"/>
</dbReference>
<comment type="caution">
    <text evidence="1">The sequence shown here is derived from an EMBL/GenBank/DDBJ whole genome shotgun (WGS) entry which is preliminary data.</text>
</comment>
<organism evidence="1 2">
    <name type="scientific">Hirsutella rhossiliensis</name>
    <dbReference type="NCBI Taxonomy" id="111463"/>
    <lineage>
        <taxon>Eukaryota</taxon>
        <taxon>Fungi</taxon>
        <taxon>Dikarya</taxon>
        <taxon>Ascomycota</taxon>
        <taxon>Pezizomycotina</taxon>
        <taxon>Sordariomycetes</taxon>
        <taxon>Hypocreomycetidae</taxon>
        <taxon>Hypocreales</taxon>
        <taxon>Ophiocordycipitaceae</taxon>
        <taxon>Hirsutella</taxon>
    </lineage>
</organism>
<accession>A0A9P8NAP7</accession>
<dbReference type="Gene3D" id="2.40.40.20">
    <property type="match status" value="1"/>
</dbReference>
<dbReference type="OrthoDB" id="5217548at2759"/>
<sequence>MNQNIDDRPFTIRRVAKPGSSITTAPMVVSCTWSMLDTDNIYRYVCKSEDLISITGCIDHKTEGCKGHHMKDQNDTAWLIPFGFATGDELRYSDAGMINTAVCAGDKTAEDVMEYCFSRIKGKRGILRKMCNSTRPTNTMRCVESPMKPNPNDPMSDQLGHIAMPNEFFDKGKFLFMTKDGRFEMTRMKEGDLVAYGRCPSQGVDSALPMKVRRTLEGEFSTRVPLDVCKMNNTDFDGDEAWVYKMASGDAIKEMEMAWDRVWVKEGRTSIYSNLVRVVNEAGGDPSIDPAMYTTMPLEDMISHPGGEMYDLLMLKPRNWNVMGKTTFEDTYWHSWVERSMDGIVNSMMSKYGIGEPYVQMRDAMMMGTTVIRDKKFIRVRTMDPQPVPAVLATEGMGFGSCASALTKMTASLYQREIDAAKHGKDSGKTTAVETLLKTSDHCFGFVNEGGPPRVKMMTITDATRTTLPYTFETLAEVRGNRKMGEERLSS</sequence>
<proteinExistence type="predicted"/>
<gene>
    <name evidence="1" type="ORF">HRG_01446</name>
</gene>
<dbReference type="AlphaFoldDB" id="A0A9P8NAP7"/>
<keyword evidence="2" id="KW-1185">Reference proteome</keyword>
<name>A0A9P8NAP7_9HYPO</name>
<dbReference type="SUPFAM" id="SSF64484">
    <property type="entry name" value="beta and beta-prime subunits of DNA dependent RNA-polymerase"/>
    <property type="match status" value="1"/>
</dbReference>
<protein>
    <submittedName>
        <fullName evidence="1">Uncharacterized protein</fullName>
    </submittedName>
</protein>
<dbReference type="GeneID" id="68350575"/>
<dbReference type="RefSeq" id="XP_044726317.1">
    <property type="nucleotide sequence ID" value="XM_044859917.1"/>
</dbReference>